<dbReference type="RefSeq" id="WP_109959971.1">
    <property type="nucleotide sequence ID" value="NZ_CP029553.1"/>
</dbReference>
<protein>
    <submittedName>
        <fullName evidence="2">Uncharacterized protein</fullName>
    </submittedName>
</protein>
<dbReference type="AlphaFoldDB" id="A0A2U8WQS9"/>
<evidence type="ECO:0000313" key="2">
    <source>
        <dbReference type="EMBL" id="AWN47646.1"/>
    </source>
</evidence>
<dbReference type="KEGG" id="mtea:DK419_16090"/>
<sequence length="156" mass="16379">MQINVRHNLQLYEPEIDIPEEQAIVLPIKEASAVMGETVAAYLARVAWRFDLPTICLINGEAYGRAEWEERVLGVNDNVEFLSRPKGSAGSGGSTAKSIVSIVSLIALTALAPYAVGALGMTALGSATALTGLGKIAVAVIVGAPGLSISEWMLSR</sequence>
<feature type="transmembrane region" description="Helical" evidence="1">
    <location>
        <begin position="99"/>
        <end position="124"/>
    </location>
</feature>
<gene>
    <name evidence="2" type="ORF">DK419_16090</name>
</gene>
<evidence type="ECO:0000313" key="3">
    <source>
        <dbReference type="Proteomes" id="UP000245444"/>
    </source>
</evidence>
<name>A0A2U8WQS9_9HYPH</name>
<keyword evidence="1" id="KW-1133">Transmembrane helix</keyword>
<keyword evidence="3" id="KW-1185">Reference proteome</keyword>
<keyword evidence="1" id="KW-0812">Transmembrane</keyword>
<proteinExistence type="predicted"/>
<dbReference type="EMBL" id="CP029553">
    <property type="protein sequence ID" value="AWN47646.1"/>
    <property type="molecule type" value="Genomic_DNA"/>
</dbReference>
<keyword evidence="1" id="KW-0472">Membrane</keyword>
<accession>A0A2U8WQS9</accession>
<evidence type="ECO:0000256" key="1">
    <source>
        <dbReference type="SAM" id="Phobius"/>
    </source>
</evidence>
<dbReference type="OrthoDB" id="8005849at2"/>
<reference evidence="2 3" key="1">
    <citation type="submission" date="2018-05" db="EMBL/GenBank/DDBJ databases">
        <title>Complete Genome Sequence of Methylobacterium sp. 17Sr1-28.</title>
        <authorList>
            <person name="Srinivasan S."/>
        </authorList>
    </citation>
    <scope>NUCLEOTIDE SEQUENCE [LARGE SCALE GENOMIC DNA]</scope>
    <source>
        <strain evidence="2 3">17Sr1-28</strain>
    </source>
</reference>
<feature type="transmembrane region" description="Helical" evidence="1">
    <location>
        <begin position="136"/>
        <end position="154"/>
    </location>
</feature>
<dbReference type="Proteomes" id="UP000245444">
    <property type="component" value="Chromosome"/>
</dbReference>
<organism evidence="2 3">
    <name type="scientific">Methylobacterium terrae</name>
    <dbReference type="NCBI Taxonomy" id="2202827"/>
    <lineage>
        <taxon>Bacteria</taxon>
        <taxon>Pseudomonadati</taxon>
        <taxon>Pseudomonadota</taxon>
        <taxon>Alphaproteobacteria</taxon>
        <taxon>Hyphomicrobiales</taxon>
        <taxon>Methylobacteriaceae</taxon>
        <taxon>Methylobacterium</taxon>
    </lineage>
</organism>